<evidence type="ECO:0000313" key="2">
    <source>
        <dbReference type="EMBL" id="KAJ6644421.1"/>
    </source>
</evidence>
<evidence type="ECO:0000313" key="3">
    <source>
        <dbReference type="Proteomes" id="UP001151699"/>
    </source>
</evidence>
<proteinExistence type="predicted"/>
<accession>A0A9Q0N7X2</accession>
<dbReference type="AlphaFoldDB" id="A0A9Q0N7X2"/>
<reference evidence="2" key="1">
    <citation type="submission" date="2022-07" db="EMBL/GenBank/DDBJ databases">
        <authorList>
            <person name="Trinca V."/>
            <person name="Uliana J.V.C."/>
            <person name="Torres T.T."/>
            <person name="Ward R.J."/>
            <person name="Monesi N."/>
        </authorList>
    </citation>
    <scope>NUCLEOTIDE SEQUENCE</scope>
    <source>
        <strain evidence="2">HSMRA1968</strain>
        <tissue evidence="2">Whole embryos</tissue>
    </source>
</reference>
<protein>
    <submittedName>
        <fullName evidence="2">Uncharacterized protein</fullName>
    </submittedName>
</protein>
<keyword evidence="3" id="KW-1185">Reference proteome</keyword>
<organism evidence="2 3">
    <name type="scientific">Pseudolycoriella hygida</name>
    <dbReference type="NCBI Taxonomy" id="35572"/>
    <lineage>
        <taxon>Eukaryota</taxon>
        <taxon>Metazoa</taxon>
        <taxon>Ecdysozoa</taxon>
        <taxon>Arthropoda</taxon>
        <taxon>Hexapoda</taxon>
        <taxon>Insecta</taxon>
        <taxon>Pterygota</taxon>
        <taxon>Neoptera</taxon>
        <taxon>Endopterygota</taxon>
        <taxon>Diptera</taxon>
        <taxon>Nematocera</taxon>
        <taxon>Sciaroidea</taxon>
        <taxon>Sciaridae</taxon>
        <taxon>Pseudolycoriella</taxon>
    </lineage>
</organism>
<comment type="caution">
    <text evidence="2">The sequence shown here is derived from an EMBL/GenBank/DDBJ whole genome shotgun (WGS) entry which is preliminary data.</text>
</comment>
<feature type="compositionally biased region" description="Basic and acidic residues" evidence="1">
    <location>
        <begin position="70"/>
        <end position="82"/>
    </location>
</feature>
<sequence>MDNILLVERLSPMDDFIHQKFIPESAALERALKDRQIELEETWHRLNDQNSESDLDLDISTNNNNNKYNLLDDNKHQEHCDE</sequence>
<evidence type="ECO:0000256" key="1">
    <source>
        <dbReference type="SAM" id="MobiDB-lite"/>
    </source>
</evidence>
<feature type="non-terminal residue" evidence="2">
    <location>
        <position position="82"/>
    </location>
</feature>
<dbReference type="Proteomes" id="UP001151699">
    <property type="component" value="Chromosome B"/>
</dbReference>
<feature type="region of interest" description="Disordered" evidence="1">
    <location>
        <begin position="53"/>
        <end position="82"/>
    </location>
</feature>
<dbReference type="EMBL" id="WJQU01000002">
    <property type="protein sequence ID" value="KAJ6644421.1"/>
    <property type="molecule type" value="Genomic_DNA"/>
</dbReference>
<gene>
    <name evidence="2" type="ORF">Bhyg_09390</name>
</gene>
<name>A0A9Q0N7X2_9DIPT</name>